<dbReference type="AlphaFoldDB" id="A0AAD3H9K1"/>
<protein>
    <submittedName>
        <fullName evidence="3">Uncharacterized protein</fullName>
    </submittedName>
</protein>
<name>A0AAD3H9K1_9STRA</name>
<dbReference type="Proteomes" id="UP001054902">
    <property type="component" value="Unassembled WGS sequence"/>
</dbReference>
<feature type="coiled-coil region" evidence="1">
    <location>
        <begin position="272"/>
        <end position="299"/>
    </location>
</feature>
<feature type="region of interest" description="Disordered" evidence="2">
    <location>
        <begin position="13"/>
        <end position="33"/>
    </location>
</feature>
<evidence type="ECO:0000256" key="1">
    <source>
        <dbReference type="SAM" id="Coils"/>
    </source>
</evidence>
<reference evidence="3 4" key="1">
    <citation type="journal article" date="2021" name="Sci. Rep.">
        <title>The genome of the diatom Chaetoceros tenuissimus carries an ancient integrated fragment of an extant virus.</title>
        <authorList>
            <person name="Hongo Y."/>
            <person name="Kimura K."/>
            <person name="Takaki Y."/>
            <person name="Yoshida Y."/>
            <person name="Baba S."/>
            <person name="Kobayashi G."/>
            <person name="Nagasaki K."/>
            <person name="Hano T."/>
            <person name="Tomaru Y."/>
        </authorList>
    </citation>
    <scope>NUCLEOTIDE SEQUENCE [LARGE SCALE GENOMIC DNA]</scope>
    <source>
        <strain evidence="3 4">NIES-3715</strain>
    </source>
</reference>
<keyword evidence="1" id="KW-0175">Coiled coil</keyword>
<evidence type="ECO:0000313" key="4">
    <source>
        <dbReference type="Proteomes" id="UP001054902"/>
    </source>
</evidence>
<organism evidence="3 4">
    <name type="scientific">Chaetoceros tenuissimus</name>
    <dbReference type="NCBI Taxonomy" id="426638"/>
    <lineage>
        <taxon>Eukaryota</taxon>
        <taxon>Sar</taxon>
        <taxon>Stramenopiles</taxon>
        <taxon>Ochrophyta</taxon>
        <taxon>Bacillariophyta</taxon>
        <taxon>Coscinodiscophyceae</taxon>
        <taxon>Chaetocerotophycidae</taxon>
        <taxon>Chaetocerotales</taxon>
        <taxon>Chaetocerotaceae</taxon>
        <taxon>Chaetoceros</taxon>
    </lineage>
</organism>
<sequence length="328" mass="38950">MVYDPVLSVDRPSKRVKQVARKKTGRAPSKNQNATRLLVRRKHPRLPFSYIKRSSKQELPAKKPVDPVVGADVTDILINVKKNQFEELLGKHKEENEYIQKIMDNMLNQLDSDYVYDIFEDEGRYVYKGKKVHDEFEDSDWDDSDDEDAVVTYAKYEPLAWFTPGSLKQWNKNYYFSRKRDTLFALSHALHKYWMLRCERMEERRGMTYWHIEYDNGLENLLSLFENTTLNYESISLLKHHDMIAFKPEYKVFASPGFRFDLYALMEKLSYKHEMMKQLKELEVEIERLEEALNQKLSVRPRPTFQESKRDEGWIGNCLGLDDSDDSD</sequence>
<proteinExistence type="predicted"/>
<feature type="compositionally biased region" description="Basic residues" evidence="2">
    <location>
        <begin position="14"/>
        <end position="25"/>
    </location>
</feature>
<evidence type="ECO:0000313" key="3">
    <source>
        <dbReference type="EMBL" id="GFH55430.1"/>
    </source>
</evidence>
<keyword evidence="4" id="KW-1185">Reference proteome</keyword>
<gene>
    <name evidence="3" type="ORF">CTEN210_11906</name>
</gene>
<dbReference type="EMBL" id="BLLK01000049">
    <property type="protein sequence ID" value="GFH55430.1"/>
    <property type="molecule type" value="Genomic_DNA"/>
</dbReference>
<comment type="caution">
    <text evidence="3">The sequence shown here is derived from an EMBL/GenBank/DDBJ whole genome shotgun (WGS) entry which is preliminary data.</text>
</comment>
<evidence type="ECO:0000256" key="2">
    <source>
        <dbReference type="SAM" id="MobiDB-lite"/>
    </source>
</evidence>
<accession>A0AAD3H9K1</accession>